<dbReference type="Proteomes" id="UP000824504">
    <property type="component" value="Chromosome"/>
</dbReference>
<dbReference type="RefSeq" id="WP_219080989.1">
    <property type="nucleotide sequence ID" value="NZ_CP079216.1"/>
</dbReference>
<evidence type="ECO:0000256" key="2">
    <source>
        <dbReference type="ARBA" id="ARBA00023150"/>
    </source>
</evidence>
<sequence length="170" mass="17497">MSFRAAVITCSDRASAEAYEDRSGPVLREGLAALGFEVADAVVVPDERDLIAARIRDAVAGGARVVLTTGGTGVGPRDVTVEATRPLLAYEVPGIAEAVRAAGAAKTPLSYLSRGLAGIIDGPHRVFVYNAPGSRGGARDALAVLGPLLVHIVEQLDGADHDLHRPPSVG</sequence>
<reference evidence="4 5" key="1">
    <citation type="submission" date="2021-07" db="EMBL/GenBank/DDBJ databases">
        <title>complete genome sequencing of Tessaracoccus sp.J1M15.</title>
        <authorList>
            <person name="Bae J.-W."/>
            <person name="Kim D.-y."/>
        </authorList>
    </citation>
    <scope>NUCLEOTIDE SEQUENCE [LARGE SCALE GENOMIC DNA]</scope>
    <source>
        <strain evidence="4 5">J1M15</strain>
    </source>
</reference>
<evidence type="ECO:0000313" key="4">
    <source>
        <dbReference type="EMBL" id="QXT62288.1"/>
    </source>
</evidence>
<evidence type="ECO:0000259" key="3">
    <source>
        <dbReference type="SMART" id="SM00852"/>
    </source>
</evidence>
<dbReference type="PANTHER" id="PTHR43764:SF1">
    <property type="entry name" value="MOLYBDOPTERIN MOLYBDOTRANSFERASE"/>
    <property type="match status" value="1"/>
</dbReference>
<gene>
    <name evidence="4" type="ORF">KDB89_11055</name>
</gene>
<keyword evidence="2" id="KW-0501">Molybdenum cofactor biosynthesis</keyword>
<dbReference type="SMART" id="SM00852">
    <property type="entry name" value="MoCF_biosynth"/>
    <property type="match status" value="1"/>
</dbReference>
<dbReference type="InterPro" id="IPR051920">
    <property type="entry name" value="MPT_Adenylyltrnsfr/MoaC-Rel"/>
</dbReference>
<evidence type="ECO:0000313" key="5">
    <source>
        <dbReference type="Proteomes" id="UP000824504"/>
    </source>
</evidence>
<dbReference type="InterPro" id="IPR008284">
    <property type="entry name" value="MoCF_biosynth_CS"/>
</dbReference>
<dbReference type="CDD" id="cd00886">
    <property type="entry name" value="MogA_MoaB"/>
    <property type="match status" value="1"/>
</dbReference>
<organism evidence="4 5">
    <name type="scientific">Tessaracoccus palaemonis</name>
    <dbReference type="NCBI Taxonomy" id="2829499"/>
    <lineage>
        <taxon>Bacteria</taxon>
        <taxon>Bacillati</taxon>
        <taxon>Actinomycetota</taxon>
        <taxon>Actinomycetes</taxon>
        <taxon>Propionibacteriales</taxon>
        <taxon>Propionibacteriaceae</taxon>
        <taxon>Tessaracoccus</taxon>
    </lineage>
</organism>
<dbReference type="PANTHER" id="PTHR43764">
    <property type="entry name" value="MOLYBDENUM COFACTOR BIOSYNTHESIS"/>
    <property type="match status" value="1"/>
</dbReference>
<accession>A0ABX8SFW0</accession>
<dbReference type="NCBIfam" id="TIGR00177">
    <property type="entry name" value="molyb_syn"/>
    <property type="match status" value="1"/>
</dbReference>
<name>A0ABX8SFW0_9ACTN</name>
<dbReference type="InterPro" id="IPR001453">
    <property type="entry name" value="MoaB/Mog_dom"/>
</dbReference>
<feature type="domain" description="MoaB/Mog" evidence="3">
    <location>
        <begin position="6"/>
        <end position="152"/>
    </location>
</feature>
<comment type="pathway">
    <text evidence="1">Cofactor biosynthesis; molybdopterin biosynthesis.</text>
</comment>
<dbReference type="Pfam" id="PF00994">
    <property type="entry name" value="MoCF_biosynth"/>
    <property type="match status" value="1"/>
</dbReference>
<dbReference type="EMBL" id="CP079216">
    <property type="protein sequence ID" value="QXT62288.1"/>
    <property type="molecule type" value="Genomic_DNA"/>
</dbReference>
<keyword evidence="5" id="KW-1185">Reference proteome</keyword>
<protein>
    <submittedName>
        <fullName evidence="4">MogA/MoaB family molybdenum cofactor biosynthesis protein</fullName>
    </submittedName>
</protein>
<dbReference type="PROSITE" id="PS01078">
    <property type="entry name" value="MOCF_BIOSYNTHESIS_1"/>
    <property type="match status" value="1"/>
</dbReference>
<proteinExistence type="predicted"/>
<evidence type="ECO:0000256" key="1">
    <source>
        <dbReference type="ARBA" id="ARBA00005046"/>
    </source>
</evidence>